<reference evidence="3 4" key="1">
    <citation type="submission" date="2009-09" db="EMBL/GenBank/DDBJ databases">
        <authorList>
            <person name="Weinstock G."/>
            <person name="Sodergren E."/>
            <person name="Clifton S."/>
            <person name="Fulton L."/>
            <person name="Fulton B."/>
            <person name="Courtney L."/>
            <person name="Fronick C."/>
            <person name="Harrison M."/>
            <person name="Strong C."/>
            <person name="Farmer C."/>
            <person name="Delahaunty K."/>
            <person name="Markovic C."/>
            <person name="Hall O."/>
            <person name="Minx P."/>
            <person name="Tomlinson C."/>
            <person name="Mitreva M."/>
            <person name="Nelson J."/>
            <person name="Hou S."/>
            <person name="Wollam A."/>
            <person name="Pepin K.H."/>
            <person name="Johnson M."/>
            <person name="Bhonagiri V."/>
            <person name="Nash W.E."/>
            <person name="Warren W."/>
            <person name="Chinwalla A."/>
            <person name="Mardis E.R."/>
            <person name="Wilson R.K."/>
        </authorList>
    </citation>
    <scope>NUCLEOTIDE SEQUENCE [LARGE SCALE GENOMIC DNA]</scope>
    <source>
        <strain evidence="3">ATCC 35185</strain>
        <strain evidence="4">ATCC 35185 / DSM 20758 / VPI D19B-28</strain>
    </source>
</reference>
<evidence type="ECO:0000313" key="2">
    <source>
        <dbReference type="EMBL" id="AEC00868.1"/>
    </source>
</evidence>
<protein>
    <submittedName>
        <fullName evidence="3">DNA-binding helix-turn-helix protein</fullName>
    </submittedName>
    <submittedName>
        <fullName evidence="2">Helix-turn-helix domain protein</fullName>
    </submittedName>
</protein>
<sequence>MTREDYVKSLIKSNGCNLKEFAAKIHMPYTTLLSILNGSIGGAAMDNVLKICRALDLTVEELNNIVAKSAPVRGQEADGIDPHLLELIRKLPMEKQLALKLLLADM</sequence>
<evidence type="ECO:0000313" key="4">
    <source>
        <dbReference type="Proteomes" id="UP000003505"/>
    </source>
</evidence>
<dbReference type="SMART" id="SM00530">
    <property type="entry name" value="HTH_XRE"/>
    <property type="match status" value="1"/>
</dbReference>
<evidence type="ECO:0000313" key="5">
    <source>
        <dbReference type="Proteomes" id="UP000011124"/>
    </source>
</evidence>
<evidence type="ECO:0000313" key="3">
    <source>
        <dbReference type="EMBL" id="EEX78487.1"/>
    </source>
</evidence>
<dbReference type="Pfam" id="PF13443">
    <property type="entry name" value="HTH_26"/>
    <property type="match status" value="1"/>
</dbReference>
<dbReference type="PROSITE" id="PS50943">
    <property type="entry name" value="HTH_CROC1"/>
    <property type="match status" value="1"/>
</dbReference>
<dbReference type="EMBL" id="CP002637">
    <property type="protein sequence ID" value="AEC00868.1"/>
    <property type="molecule type" value="Genomic_DNA"/>
</dbReference>
<dbReference type="HOGENOM" id="CLU_175380_0_0_9"/>
<dbReference type="EMBL" id="ACKP02000002">
    <property type="protein sequence ID" value="EEX78487.1"/>
    <property type="molecule type" value="Genomic_DNA"/>
</dbReference>
<dbReference type="eggNOG" id="COG1396">
    <property type="taxonomic scope" value="Bacteria"/>
</dbReference>
<dbReference type="STRING" id="546271.Selsp_1915"/>
<dbReference type="RefSeq" id="WP_006190666.1">
    <property type="nucleotide sequence ID" value="NC_015437.1"/>
</dbReference>
<dbReference type="Gene3D" id="1.10.260.40">
    <property type="entry name" value="lambda repressor-like DNA-binding domains"/>
    <property type="match status" value="1"/>
</dbReference>
<dbReference type="InterPro" id="IPR010982">
    <property type="entry name" value="Lambda_DNA-bd_dom_sf"/>
</dbReference>
<name>C9LRM1_SELS3</name>
<evidence type="ECO:0000259" key="1">
    <source>
        <dbReference type="PROSITE" id="PS50943"/>
    </source>
</evidence>
<reference evidence="2 5" key="2">
    <citation type="submission" date="2011-04" db="EMBL/GenBank/DDBJ databases">
        <title>The complete genome of Selenomonas sputigena DSM 20758.</title>
        <authorList>
            <consortium name="US DOE Joint Genome Institute (JGI-PGF)"/>
            <person name="Lucas S."/>
            <person name="Copeland A."/>
            <person name="Lapidus A."/>
            <person name="Bruce D."/>
            <person name="Goodwin L."/>
            <person name="Pitluck S."/>
            <person name="Peters L."/>
            <person name="Kyrpides N."/>
            <person name="Mavromatis K."/>
            <person name="Ivanova N."/>
            <person name="Ovchinnikova G."/>
            <person name="Teshima H."/>
            <person name="Detter J.C."/>
            <person name="Tapia R."/>
            <person name="Han C."/>
            <person name="Land M."/>
            <person name="Hauser L."/>
            <person name="Markowitz V."/>
            <person name="Cheng J.-F."/>
            <person name="Hugenholtz P."/>
            <person name="Woyke T."/>
            <person name="Wu D."/>
            <person name="Gronow S."/>
            <person name="Wellnitz S."/>
            <person name="Schneider S."/>
            <person name="Klenk H.-P."/>
            <person name="Eisen J.A."/>
        </authorList>
    </citation>
    <scope>NUCLEOTIDE SEQUENCE [LARGE SCALE GENOMIC DNA]</scope>
    <source>
        <strain evidence="2">ATCC 35185</strain>
        <strain evidence="5">ATCC 35185 / DSM 20758 / VPI D19B-28</strain>
    </source>
</reference>
<accession>C9LRM1</accession>
<keyword evidence="3" id="KW-0238">DNA-binding</keyword>
<dbReference type="Proteomes" id="UP000011124">
    <property type="component" value="Chromosome"/>
</dbReference>
<gene>
    <name evidence="2" type="ordered locus">Selsp_1915</name>
    <name evidence="3" type="ORF">SELSPUOL_00087</name>
</gene>
<feature type="domain" description="HTH cro/C1-type" evidence="1">
    <location>
        <begin position="7"/>
        <end position="62"/>
    </location>
</feature>
<dbReference type="GO" id="GO:0003677">
    <property type="term" value="F:DNA binding"/>
    <property type="evidence" value="ECO:0007669"/>
    <property type="project" value="UniProtKB-KW"/>
</dbReference>
<dbReference type="KEGG" id="ssg:Selsp_1915"/>
<organism evidence="3 4">
    <name type="scientific">Selenomonas sputigena (strain ATCC 35185 / DSM 20758 / CCUG 44933 / VPI D19B-28)</name>
    <dbReference type="NCBI Taxonomy" id="546271"/>
    <lineage>
        <taxon>Bacteria</taxon>
        <taxon>Bacillati</taxon>
        <taxon>Bacillota</taxon>
        <taxon>Negativicutes</taxon>
        <taxon>Selenomonadales</taxon>
        <taxon>Selenomonadaceae</taxon>
        <taxon>Selenomonas</taxon>
    </lineage>
</organism>
<keyword evidence="5" id="KW-1185">Reference proteome</keyword>
<proteinExistence type="predicted"/>
<dbReference type="AlphaFoldDB" id="C9LRM1"/>
<dbReference type="OrthoDB" id="2087154at2"/>
<dbReference type="Proteomes" id="UP000003505">
    <property type="component" value="Unassembled WGS sequence"/>
</dbReference>
<dbReference type="SUPFAM" id="SSF47413">
    <property type="entry name" value="lambda repressor-like DNA-binding domains"/>
    <property type="match status" value="1"/>
</dbReference>
<dbReference type="InterPro" id="IPR001387">
    <property type="entry name" value="Cro/C1-type_HTH"/>
</dbReference>